<evidence type="ECO:0000313" key="11">
    <source>
        <dbReference type="EMBL" id="MCW7554335.1"/>
    </source>
</evidence>
<dbReference type="EMBL" id="JAPFCC010000001">
    <property type="protein sequence ID" value="MCW7554879.1"/>
    <property type="molecule type" value="Genomic_DNA"/>
</dbReference>
<dbReference type="EMBL" id="JAPFCC010000001">
    <property type="protein sequence ID" value="MCW7554774.1"/>
    <property type="molecule type" value="Genomic_DNA"/>
</dbReference>
<evidence type="ECO:0000313" key="16">
    <source>
        <dbReference type="Proteomes" id="UP001209854"/>
    </source>
</evidence>
<dbReference type="EMBL" id="JAPFCC010000001">
    <property type="protein sequence ID" value="MCW7554254.1"/>
    <property type="molecule type" value="Genomic_DNA"/>
</dbReference>
<keyword evidence="16" id="KW-1185">Reference proteome</keyword>
<evidence type="ECO:0000313" key="8">
    <source>
        <dbReference type="EMBL" id="MCW7553815.1"/>
    </source>
</evidence>
<evidence type="ECO:0000313" key="1">
    <source>
        <dbReference type="EMBL" id="MCW7551662.1"/>
    </source>
</evidence>
<evidence type="ECO:0000313" key="12">
    <source>
        <dbReference type="EMBL" id="MCW7554698.1"/>
    </source>
</evidence>
<dbReference type="EMBL" id="JAPFCC010000001">
    <property type="protein sequence ID" value="MCW7553101.1"/>
    <property type="molecule type" value="Genomic_DNA"/>
</dbReference>
<name>A0ABT3MWL0_9GAMM</name>
<protein>
    <submittedName>
        <fullName evidence="7">ISNCY family transposase</fullName>
    </submittedName>
</protein>
<dbReference type="EMBL" id="JAPFCC010000001">
    <property type="protein sequence ID" value="MCW7552918.1"/>
    <property type="molecule type" value="Genomic_DNA"/>
</dbReference>
<evidence type="ECO:0000313" key="9">
    <source>
        <dbReference type="EMBL" id="MCW7554053.1"/>
    </source>
</evidence>
<comment type="caution">
    <text evidence="7">The sequence shown here is derived from an EMBL/GenBank/DDBJ whole genome shotgun (WGS) entry which is preliminary data.</text>
</comment>
<dbReference type="EMBL" id="JAPFCC010000001">
    <property type="protein sequence ID" value="MCW7555166.1"/>
    <property type="molecule type" value="Genomic_DNA"/>
</dbReference>
<evidence type="ECO:0000313" key="3">
    <source>
        <dbReference type="EMBL" id="MCW7552520.1"/>
    </source>
</evidence>
<evidence type="ECO:0000313" key="15">
    <source>
        <dbReference type="EMBL" id="MCW7555166.1"/>
    </source>
</evidence>
<dbReference type="EMBL" id="JAPFCC010000001">
    <property type="protein sequence ID" value="MCW7553815.1"/>
    <property type="molecule type" value="Genomic_DNA"/>
</dbReference>
<organism evidence="7 16">
    <name type="scientific">Endozoicomonas gorgoniicola</name>
    <dbReference type="NCBI Taxonomy" id="1234144"/>
    <lineage>
        <taxon>Bacteria</taxon>
        <taxon>Pseudomonadati</taxon>
        <taxon>Pseudomonadota</taxon>
        <taxon>Gammaproteobacteria</taxon>
        <taxon>Oceanospirillales</taxon>
        <taxon>Endozoicomonadaceae</taxon>
        <taxon>Endozoicomonas</taxon>
    </lineage>
</organism>
<dbReference type="RefSeq" id="WP_262563791.1">
    <property type="nucleotide sequence ID" value="NZ_JAPFCC010000001.1"/>
</dbReference>
<evidence type="ECO:0000313" key="2">
    <source>
        <dbReference type="EMBL" id="MCW7552494.1"/>
    </source>
</evidence>
<evidence type="ECO:0000313" key="5">
    <source>
        <dbReference type="EMBL" id="MCW7552918.1"/>
    </source>
</evidence>
<evidence type="ECO:0000313" key="13">
    <source>
        <dbReference type="EMBL" id="MCW7554774.1"/>
    </source>
</evidence>
<dbReference type="EMBL" id="JAPFCC010000001">
    <property type="protein sequence ID" value="MCW7552520.1"/>
    <property type="molecule type" value="Genomic_DNA"/>
</dbReference>
<dbReference type="EMBL" id="JAPFCC010000001">
    <property type="protein sequence ID" value="MCW7552868.1"/>
    <property type="molecule type" value="Genomic_DNA"/>
</dbReference>
<dbReference type="EMBL" id="JAPFCC010000001">
    <property type="protein sequence ID" value="MCW7554053.1"/>
    <property type="molecule type" value="Genomic_DNA"/>
</dbReference>
<proteinExistence type="predicted"/>
<dbReference type="EMBL" id="JAPFCC010000001">
    <property type="protein sequence ID" value="MCW7553756.1"/>
    <property type="molecule type" value="Genomic_DNA"/>
</dbReference>
<dbReference type="Proteomes" id="UP001209854">
    <property type="component" value="Unassembled WGS sequence"/>
</dbReference>
<dbReference type="EMBL" id="JAPFCC010000001">
    <property type="protein sequence ID" value="MCW7554335.1"/>
    <property type="molecule type" value="Genomic_DNA"/>
</dbReference>
<accession>A0ABT3MWL0</accession>
<reference evidence="7 16" key="1">
    <citation type="submission" date="2022-10" db="EMBL/GenBank/DDBJ databases">
        <title>High-quality genome sequences of two octocoral-associated bacteria, Endozoicomonas euniceicola EF212 and Endozoicomonas gorgoniicola PS125.</title>
        <authorList>
            <person name="Chiou Y.-J."/>
            <person name="Chen Y.-H."/>
        </authorList>
    </citation>
    <scope>NUCLEOTIDE SEQUENCE [LARGE SCALE GENOMIC DNA]</scope>
    <source>
        <strain evidence="7 16">PS125</strain>
    </source>
</reference>
<dbReference type="EMBL" id="JAPFCC010000001">
    <property type="protein sequence ID" value="MCW7554698.1"/>
    <property type="molecule type" value="Genomic_DNA"/>
</dbReference>
<sequence length="473" mass="54330">MRQTINPQMQLGEVDISAITFNPKSRDDIPRLLRGLQHIWVTPDLREQVFQVLESMIPASSNNGRPGMDLWNILVFGTLRLVTNCDYDRLQELANEHGTLRKMLGHGPYCTHSYHIQTLQDNISLFTPEILDQVNQIVVAAGHQLVKKKDEPLYGRADSFVVKTDVHFPTDISLLNDACRKAIEFASTLAGQYQLPAWRQREYLKKQHRKRYHKVRNLKHSVAACEFKQRSRQHDIETAHLEYIKYSLDIIRKAESTAALVEKSAPDESALENLKYYIAHSRHQINLIYRRVIEHQQIPHSDKVFSIFEPHTEWISKGKAGVPVELGLRVCVLQDQFGFTLNHHVMQKQTDDQVAVPIAKGAKQRFPMLSQVSYDKGFWSPANLEELDGFLERTILPKKGRLSAEDKKREHHLEFTRAKRKHSAVESDINALEANGLDKCPDKGIDAFKRYVALAVVGGNLKRLGRILQERDF</sequence>
<dbReference type="NCBIfam" id="NF033593">
    <property type="entry name" value="transpos_ISNCY_1"/>
    <property type="match status" value="1"/>
</dbReference>
<evidence type="ECO:0000313" key="4">
    <source>
        <dbReference type="EMBL" id="MCW7552868.1"/>
    </source>
</evidence>
<evidence type="ECO:0000313" key="7">
    <source>
        <dbReference type="EMBL" id="MCW7553756.1"/>
    </source>
</evidence>
<evidence type="ECO:0000313" key="6">
    <source>
        <dbReference type="EMBL" id="MCW7553101.1"/>
    </source>
</evidence>
<dbReference type="EMBL" id="JAPFCC010000001">
    <property type="protein sequence ID" value="MCW7552494.1"/>
    <property type="molecule type" value="Genomic_DNA"/>
</dbReference>
<gene>
    <name evidence="1" type="ORF">NX722_03175</name>
    <name evidence="2" type="ORF">NX722_07510</name>
    <name evidence="3" type="ORF">NX722_07640</name>
    <name evidence="4" type="ORF">NX722_09470</name>
    <name evidence="5" type="ORF">NX722_09735</name>
    <name evidence="6" type="ORF">NX722_10735</name>
    <name evidence="7" type="ORF">NX722_14170</name>
    <name evidence="8" type="ORF">NX722_14500</name>
    <name evidence="9" type="ORF">NX722_15795</name>
    <name evidence="10" type="ORF">NX722_16825</name>
    <name evidence="11" type="ORF">NX722_17255</name>
    <name evidence="12" type="ORF">NX722_19175</name>
    <name evidence="13" type="ORF">NX722_19555</name>
    <name evidence="14" type="ORF">NX722_20110</name>
    <name evidence="15" type="ORF">NX722_21565</name>
</gene>
<dbReference type="EMBL" id="JAPFCC010000001">
    <property type="protein sequence ID" value="MCW7551662.1"/>
    <property type="molecule type" value="Genomic_DNA"/>
</dbReference>
<evidence type="ECO:0000313" key="10">
    <source>
        <dbReference type="EMBL" id="MCW7554254.1"/>
    </source>
</evidence>
<evidence type="ECO:0000313" key="14">
    <source>
        <dbReference type="EMBL" id="MCW7554879.1"/>
    </source>
</evidence>